<evidence type="ECO:0000256" key="1">
    <source>
        <dbReference type="ARBA" id="ARBA00023268"/>
    </source>
</evidence>
<dbReference type="SUPFAM" id="SSF56672">
    <property type="entry name" value="DNA/RNA polymerases"/>
    <property type="match status" value="1"/>
</dbReference>
<dbReference type="PhylomeDB" id="D7EKX9"/>
<reference evidence="3 4" key="2">
    <citation type="journal article" date="2010" name="Nucleic Acids Res.">
        <title>BeetleBase in 2010: revisions to provide comprehensive genomic information for Tribolium castaneum.</title>
        <authorList>
            <person name="Kim H.S."/>
            <person name="Murphy T."/>
            <person name="Xia J."/>
            <person name="Caragea D."/>
            <person name="Park Y."/>
            <person name="Beeman R.W."/>
            <person name="Lorenzen M.D."/>
            <person name="Butcher S."/>
            <person name="Manak J.R."/>
            <person name="Brown S.J."/>
        </authorList>
    </citation>
    <scope>NUCLEOTIDE SEQUENCE [LARGE SCALE GENOMIC DNA]</scope>
    <source>
        <strain evidence="3 4">Georgia GA2</strain>
    </source>
</reference>
<protein>
    <submittedName>
        <fullName evidence="3">Retrovirus-related Pol polyprotein from transposon 17.6-like Protein</fullName>
    </submittedName>
</protein>
<dbReference type="eggNOG" id="KOG0017">
    <property type="taxonomic scope" value="Eukaryota"/>
</dbReference>
<dbReference type="PANTHER" id="PTHR37984">
    <property type="entry name" value="PROTEIN CBG26694"/>
    <property type="match status" value="1"/>
</dbReference>
<proteinExistence type="predicted"/>
<dbReference type="GO" id="GO:0003824">
    <property type="term" value="F:catalytic activity"/>
    <property type="evidence" value="ECO:0007669"/>
    <property type="project" value="UniProtKB-KW"/>
</dbReference>
<keyword evidence="1" id="KW-0511">Multifunctional enzyme</keyword>
<dbReference type="InParanoid" id="D7EKX9"/>
<dbReference type="InterPro" id="IPR043128">
    <property type="entry name" value="Rev_trsase/Diguanyl_cyclase"/>
</dbReference>
<dbReference type="InterPro" id="IPR043502">
    <property type="entry name" value="DNA/RNA_pol_sf"/>
</dbReference>
<organism evidence="3 4">
    <name type="scientific">Tribolium castaneum</name>
    <name type="common">Red flour beetle</name>
    <dbReference type="NCBI Taxonomy" id="7070"/>
    <lineage>
        <taxon>Eukaryota</taxon>
        <taxon>Metazoa</taxon>
        <taxon>Ecdysozoa</taxon>
        <taxon>Arthropoda</taxon>
        <taxon>Hexapoda</taxon>
        <taxon>Insecta</taxon>
        <taxon>Pterygota</taxon>
        <taxon>Neoptera</taxon>
        <taxon>Endopterygota</taxon>
        <taxon>Coleoptera</taxon>
        <taxon>Polyphaga</taxon>
        <taxon>Cucujiformia</taxon>
        <taxon>Tenebrionidae</taxon>
        <taxon>Tenebrionidae incertae sedis</taxon>
        <taxon>Tribolium</taxon>
    </lineage>
</organism>
<dbReference type="Proteomes" id="UP000007266">
    <property type="component" value="Unassembled WGS sequence"/>
</dbReference>
<dbReference type="InterPro" id="IPR041577">
    <property type="entry name" value="RT_RNaseH_2"/>
</dbReference>
<feature type="domain" description="Reverse transcriptase/retrotransposon-derived protein RNase H-like" evidence="2">
    <location>
        <begin position="46"/>
        <end position="99"/>
    </location>
</feature>
<evidence type="ECO:0000313" key="3">
    <source>
        <dbReference type="EMBL" id="EFA11734.1"/>
    </source>
</evidence>
<evidence type="ECO:0000313" key="4">
    <source>
        <dbReference type="Proteomes" id="UP000007266"/>
    </source>
</evidence>
<reference evidence="3 4" key="1">
    <citation type="journal article" date="2008" name="Nature">
        <title>The genome of the model beetle and pest Tribolium castaneum.</title>
        <authorList>
            <consortium name="Tribolium Genome Sequencing Consortium"/>
            <person name="Richards S."/>
            <person name="Gibbs R.A."/>
            <person name="Weinstock G.M."/>
            <person name="Brown S.J."/>
            <person name="Denell R."/>
            <person name="Beeman R.W."/>
            <person name="Gibbs R."/>
            <person name="Beeman R.W."/>
            <person name="Brown S.J."/>
            <person name="Bucher G."/>
            <person name="Friedrich M."/>
            <person name="Grimmelikhuijzen C.J."/>
            <person name="Klingler M."/>
            <person name="Lorenzen M."/>
            <person name="Richards S."/>
            <person name="Roth S."/>
            <person name="Schroder R."/>
            <person name="Tautz D."/>
            <person name="Zdobnov E.M."/>
            <person name="Muzny D."/>
            <person name="Gibbs R.A."/>
            <person name="Weinstock G.M."/>
            <person name="Attaway T."/>
            <person name="Bell S."/>
            <person name="Buhay C.J."/>
            <person name="Chandrabose M.N."/>
            <person name="Chavez D."/>
            <person name="Clerk-Blankenburg K.P."/>
            <person name="Cree A."/>
            <person name="Dao M."/>
            <person name="Davis C."/>
            <person name="Chacko J."/>
            <person name="Dinh H."/>
            <person name="Dugan-Rocha S."/>
            <person name="Fowler G."/>
            <person name="Garner T.T."/>
            <person name="Garnes J."/>
            <person name="Gnirke A."/>
            <person name="Hawes A."/>
            <person name="Hernandez J."/>
            <person name="Hines S."/>
            <person name="Holder M."/>
            <person name="Hume J."/>
            <person name="Jhangiani S.N."/>
            <person name="Joshi V."/>
            <person name="Khan Z.M."/>
            <person name="Jackson L."/>
            <person name="Kovar C."/>
            <person name="Kowis A."/>
            <person name="Lee S."/>
            <person name="Lewis L.R."/>
            <person name="Margolis J."/>
            <person name="Morgan M."/>
            <person name="Nazareth L.V."/>
            <person name="Nguyen N."/>
            <person name="Okwuonu G."/>
            <person name="Parker D."/>
            <person name="Richards S."/>
            <person name="Ruiz S.J."/>
            <person name="Santibanez J."/>
            <person name="Savard J."/>
            <person name="Scherer S.E."/>
            <person name="Schneider B."/>
            <person name="Sodergren E."/>
            <person name="Tautz D."/>
            <person name="Vattahil S."/>
            <person name="Villasana D."/>
            <person name="White C.S."/>
            <person name="Wright R."/>
            <person name="Park Y."/>
            <person name="Beeman R.W."/>
            <person name="Lord J."/>
            <person name="Oppert B."/>
            <person name="Lorenzen M."/>
            <person name="Brown S."/>
            <person name="Wang L."/>
            <person name="Savard J."/>
            <person name="Tautz D."/>
            <person name="Richards S."/>
            <person name="Weinstock G."/>
            <person name="Gibbs R.A."/>
            <person name="Liu Y."/>
            <person name="Worley K."/>
            <person name="Weinstock G."/>
            <person name="Elsik C.G."/>
            <person name="Reese J.T."/>
            <person name="Elhaik E."/>
            <person name="Landan G."/>
            <person name="Graur D."/>
            <person name="Arensburger P."/>
            <person name="Atkinson P."/>
            <person name="Beeman R.W."/>
            <person name="Beidler J."/>
            <person name="Brown S.J."/>
            <person name="Demuth J.P."/>
            <person name="Drury D.W."/>
            <person name="Du Y.Z."/>
            <person name="Fujiwara H."/>
            <person name="Lorenzen M."/>
            <person name="Maselli V."/>
            <person name="Osanai M."/>
            <person name="Park Y."/>
            <person name="Robertson H.M."/>
            <person name="Tu Z."/>
            <person name="Wang J.J."/>
            <person name="Wang S."/>
            <person name="Richards S."/>
            <person name="Song H."/>
            <person name="Zhang L."/>
            <person name="Sodergren E."/>
            <person name="Werner D."/>
            <person name="Stanke M."/>
            <person name="Morgenstern B."/>
            <person name="Solovyev V."/>
            <person name="Kosarev P."/>
            <person name="Brown G."/>
            <person name="Chen H.C."/>
            <person name="Ermolaeva O."/>
            <person name="Hlavina W."/>
            <person name="Kapustin Y."/>
            <person name="Kiryutin B."/>
            <person name="Kitts P."/>
            <person name="Maglott D."/>
            <person name="Pruitt K."/>
            <person name="Sapojnikov V."/>
            <person name="Souvorov A."/>
            <person name="Mackey A.J."/>
            <person name="Waterhouse R.M."/>
            <person name="Wyder S."/>
            <person name="Zdobnov E.M."/>
            <person name="Zdobnov E.M."/>
            <person name="Wyder S."/>
            <person name="Kriventseva E.V."/>
            <person name="Kadowaki T."/>
            <person name="Bork P."/>
            <person name="Aranda M."/>
            <person name="Bao R."/>
            <person name="Beermann A."/>
            <person name="Berns N."/>
            <person name="Bolognesi R."/>
            <person name="Bonneton F."/>
            <person name="Bopp D."/>
            <person name="Brown S.J."/>
            <person name="Bucher G."/>
            <person name="Butts T."/>
            <person name="Chaumot A."/>
            <person name="Denell R.E."/>
            <person name="Ferrier D.E."/>
            <person name="Friedrich M."/>
            <person name="Gordon C.M."/>
            <person name="Jindra M."/>
            <person name="Klingler M."/>
            <person name="Lan Q."/>
            <person name="Lattorff H.M."/>
            <person name="Laudet V."/>
            <person name="von Levetsow C."/>
            <person name="Liu Z."/>
            <person name="Lutz R."/>
            <person name="Lynch J.A."/>
            <person name="da Fonseca R.N."/>
            <person name="Posnien N."/>
            <person name="Reuter R."/>
            <person name="Roth S."/>
            <person name="Savard J."/>
            <person name="Schinko J.B."/>
            <person name="Schmitt C."/>
            <person name="Schoppmeier M."/>
            <person name="Schroder R."/>
            <person name="Shippy T.D."/>
            <person name="Simonnet F."/>
            <person name="Marques-Souza H."/>
            <person name="Tautz D."/>
            <person name="Tomoyasu Y."/>
            <person name="Trauner J."/>
            <person name="Van der Zee M."/>
            <person name="Vervoort M."/>
            <person name="Wittkopp N."/>
            <person name="Wimmer E.A."/>
            <person name="Yang X."/>
            <person name="Jones A.K."/>
            <person name="Sattelle D.B."/>
            <person name="Ebert P.R."/>
            <person name="Nelson D."/>
            <person name="Scott J.G."/>
            <person name="Beeman R.W."/>
            <person name="Muthukrishnan S."/>
            <person name="Kramer K.J."/>
            <person name="Arakane Y."/>
            <person name="Beeman R.W."/>
            <person name="Zhu Q."/>
            <person name="Hogenkamp D."/>
            <person name="Dixit R."/>
            <person name="Oppert B."/>
            <person name="Jiang H."/>
            <person name="Zou Z."/>
            <person name="Marshall J."/>
            <person name="Elpidina E."/>
            <person name="Vinokurov K."/>
            <person name="Oppert C."/>
            <person name="Zou Z."/>
            <person name="Evans J."/>
            <person name="Lu Z."/>
            <person name="Zhao P."/>
            <person name="Sumathipala N."/>
            <person name="Altincicek B."/>
            <person name="Vilcinskas A."/>
            <person name="Williams M."/>
            <person name="Hultmark D."/>
            <person name="Hetru C."/>
            <person name="Jiang H."/>
            <person name="Grimmelikhuijzen C.J."/>
            <person name="Hauser F."/>
            <person name="Cazzamali G."/>
            <person name="Williamson M."/>
            <person name="Park Y."/>
            <person name="Li B."/>
            <person name="Tanaka Y."/>
            <person name="Predel R."/>
            <person name="Neupert S."/>
            <person name="Schachtner J."/>
            <person name="Verleyen P."/>
            <person name="Raible F."/>
            <person name="Bork P."/>
            <person name="Friedrich M."/>
            <person name="Walden K.K."/>
            <person name="Robertson H.M."/>
            <person name="Angeli S."/>
            <person name="Foret S."/>
            <person name="Bucher G."/>
            <person name="Schuetz S."/>
            <person name="Maleszka R."/>
            <person name="Wimmer E.A."/>
            <person name="Beeman R.W."/>
            <person name="Lorenzen M."/>
            <person name="Tomoyasu Y."/>
            <person name="Miller S.C."/>
            <person name="Grossmann D."/>
            <person name="Bucher G."/>
        </authorList>
    </citation>
    <scope>NUCLEOTIDE SEQUENCE [LARGE SCALE GENOMIC DNA]</scope>
    <source>
        <strain evidence="3 4">Georgia GA2</strain>
    </source>
</reference>
<dbReference type="AlphaFoldDB" id="D7EKX9"/>
<dbReference type="InterPro" id="IPR050951">
    <property type="entry name" value="Retrovirus_Pol_polyprotein"/>
</dbReference>
<accession>D7EKX9</accession>
<dbReference type="STRING" id="7070.D7EKX9"/>
<dbReference type="Pfam" id="PF17919">
    <property type="entry name" value="RT_RNaseH_2"/>
    <property type="match status" value="1"/>
</dbReference>
<dbReference type="EMBL" id="KQ971615">
    <property type="protein sequence ID" value="EFA11734.1"/>
    <property type="molecule type" value="Genomic_DNA"/>
</dbReference>
<sequence>MGFDHFWGCAIGFLGLCNWVREYIPNFAIRAAFLTDLLAYSKRWHWEEIDENAFSDLKKLLSKPEPLHRPDPKLPFILQTDASGIGLVAVLFKKKITDKLFTLRTDNRALAWLQTMSDQRSKLTRWALQLQSLNFKIEHCPSKNNKLPDFLSRRPDENRKLDHHDYEDNERLLPPEHSNYIDNDYVPALAVACPANIETLAEDARQGQQSDPFSQQTIRRLQHFAENSSQKELHNYFTDDQHLYFSRKLYVLPEIRSRVLFELHDSSLSAHSGIDETE</sequence>
<keyword evidence="4" id="KW-1185">Reference proteome</keyword>
<dbReference type="PANTHER" id="PTHR37984:SF5">
    <property type="entry name" value="PROTEIN NYNRIN-LIKE"/>
    <property type="match status" value="1"/>
</dbReference>
<evidence type="ECO:0000259" key="2">
    <source>
        <dbReference type="Pfam" id="PF17919"/>
    </source>
</evidence>
<dbReference type="Gene3D" id="3.30.70.270">
    <property type="match status" value="1"/>
</dbReference>
<dbReference type="GO" id="GO:0071897">
    <property type="term" value="P:DNA biosynthetic process"/>
    <property type="evidence" value="ECO:0007669"/>
    <property type="project" value="UniProtKB-ARBA"/>
</dbReference>
<dbReference type="HOGENOM" id="CLU_1002320_0_0_1"/>
<name>D7EKX9_TRICA</name>
<gene>
    <name evidence="3" type="primary">GLEAN_02383</name>
    <name evidence="3" type="ORF">TcasGA2_TC002383</name>
</gene>